<dbReference type="RefSeq" id="WP_308456918.1">
    <property type="nucleotide sequence ID" value="NZ_JAJEQM010000016.1"/>
</dbReference>
<evidence type="ECO:0000313" key="5">
    <source>
        <dbReference type="Proteomes" id="UP001198242"/>
    </source>
</evidence>
<dbReference type="InterPro" id="IPR001670">
    <property type="entry name" value="ADH_Fe/GldA"/>
</dbReference>
<keyword evidence="5" id="KW-1185">Reference proteome</keyword>
<dbReference type="Pfam" id="PF00465">
    <property type="entry name" value="Fe-ADH"/>
    <property type="match status" value="1"/>
</dbReference>
<evidence type="ECO:0000313" key="4">
    <source>
        <dbReference type="EMBL" id="MCC2211341.1"/>
    </source>
</evidence>
<sequence length="365" mass="39919">MNLGFYMPTKVIVGKDCVRENSDVFKIGKKALIVTGKNSAKLSGALDDVKYALEKNNIEYVIFDKVMSNPTVECVYDGAETAMEEEVDFVIAIGGGSPMDSAKAIALLAVSDIERKNLFDGNIGNKALPMIHIPTTAGTGSEVTPYAILTNHEKQTKKSIASPCLFPTYALLDAKYTKNLGLATTVNTAIDSLSHSVEGMMSKRANIMADVIAKEAVKIIASTFDDLISGELTEDDREKLLYASMLGGVVISQTKTTAVHAMGYSLTYFKNIDHGRANGLLLGEFTKYIERNDKDRVKEILSCMNLDSAEEFKNILAKILGDKEKFEKEELELYAEIAQNAGGTLNSMFVPSKDEILQIYVESLM</sequence>
<organism evidence="4 5">
    <name type="scientific">Hominilimicola fabiformis</name>
    <dbReference type="NCBI Taxonomy" id="2885356"/>
    <lineage>
        <taxon>Bacteria</taxon>
        <taxon>Bacillati</taxon>
        <taxon>Bacillota</taxon>
        <taxon>Clostridia</taxon>
        <taxon>Eubacteriales</taxon>
        <taxon>Oscillospiraceae</taxon>
        <taxon>Hominilimicola</taxon>
    </lineage>
</organism>
<evidence type="ECO:0000259" key="3">
    <source>
        <dbReference type="Pfam" id="PF25137"/>
    </source>
</evidence>
<dbReference type="Proteomes" id="UP001198242">
    <property type="component" value="Unassembled WGS sequence"/>
</dbReference>
<dbReference type="EC" id="1.1.1.1" evidence="4"/>
<proteinExistence type="predicted"/>
<dbReference type="PANTHER" id="PTHR11496">
    <property type="entry name" value="ALCOHOL DEHYDROGENASE"/>
    <property type="match status" value="1"/>
</dbReference>
<comment type="caution">
    <text evidence="4">The sequence shown here is derived from an EMBL/GenBank/DDBJ whole genome shotgun (WGS) entry which is preliminary data.</text>
</comment>
<dbReference type="SUPFAM" id="SSF56796">
    <property type="entry name" value="Dehydroquinate synthase-like"/>
    <property type="match status" value="1"/>
</dbReference>
<accession>A0AAE3JAD6</accession>
<evidence type="ECO:0000256" key="1">
    <source>
        <dbReference type="ARBA" id="ARBA00023002"/>
    </source>
</evidence>
<protein>
    <submittedName>
        <fullName evidence="4">Iron-containing alcohol dehydrogenase</fullName>
        <ecNumber evidence="4">1.1.1.1</ecNumber>
    </submittedName>
</protein>
<dbReference type="InterPro" id="IPR039697">
    <property type="entry name" value="Alcohol_dehydrogenase_Fe"/>
</dbReference>
<dbReference type="Pfam" id="PF25137">
    <property type="entry name" value="ADH_Fe_C"/>
    <property type="match status" value="1"/>
</dbReference>
<name>A0AAE3JAD6_9FIRM</name>
<dbReference type="GO" id="GO:0046872">
    <property type="term" value="F:metal ion binding"/>
    <property type="evidence" value="ECO:0007669"/>
    <property type="project" value="InterPro"/>
</dbReference>
<gene>
    <name evidence="4" type="ORF">LKE05_11140</name>
</gene>
<keyword evidence="1 4" id="KW-0560">Oxidoreductase</keyword>
<dbReference type="CDD" id="cd08181">
    <property type="entry name" value="PPD-like"/>
    <property type="match status" value="1"/>
</dbReference>
<reference evidence="4 5" key="1">
    <citation type="submission" date="2021-10" db="EMBL/GenBank/DDBJ databases">
        <title>Anaerobic single-cell dispensing facilitates the cultivation of human gut bacteria.</title>
        <authorList>
            <person name="Afrizal A."/>
        </authorList>
    </citation>
    <scope>NUCLEOTIDE SEQUENCE [LARGE SCALE GENOMIC DNA]</scope>
    <source>
        <strain evidence="4 5">CLA-AA-H232</strain>
    </source>
</reference>
<dbReference type="Gene3D" id="3.40.50.1970">
    <property type="match status" value="1"/>
</dbReference>
<evidence type="ECO:0000259" key="2">
    <source>
        <dbReference type="Pfam" id="PF00465"/>
    </source>
</evidence>
<dbReference type="GO" id="GO:0004022">
    <property type="term" value="F:alcohol dehydrogenase (NAD+) activity"/>
    <property type="evidence" value="ECO:0007669"/>
    <property type="project" value="UniProtKB-EC"/>
</dbReference>
<dbReference type="EMBL" id="JAJEQM010000016">
    <property type="protein sequence ID" value="MCC2211341.1"/>
    <property type="molecule type" value="Genomic_DNA"/>
</dbReference>
<feature type="domain" description="Alcohol dehydrogenase iron-type/glycerol dehydrogenase GldA" evidence="2">
    <location>
        <begin position="8"/>
        <end position="173"/>
    </location>
</feature>
<dbReference type="AlphaFoldDB" id="A0AAE3JAD6"/>
<dbReference type="PANTHER" id="PTHR11496:SF104">
    <property type="entry name" value="3-DEOXY-ALPHA-D-MANNO-OCTULOSONATE 8-OXIDASE"/>
    <property type="match status" value="1"/>
</dbReference>
<dbReference type="FunFam" id="3.40.50.1970:FF:000003">
    <property type="entry name" value="Alcohol dehydrogenase, iron-containing"/>
    <property type="match status" value="1"/>
</dbReference>
<dbReference type="InterPro" id="IPR056798">
    <property type="entry name" value="ADH_Fe_C"/>
</dbReference>
<feature type="domain" description="Fe-containing alcohol dehydrogenase-like C-terminal" evidence="3">
    <location>
        <begin position="185"/>
        <end position="362"/>
    </location>
</feature>
<dbReference type="Gene3D" id="1.20.1090.10">
    <property type="entry name" value="Dehydroquinate synthase-like - alpha domain"/>
    <property type="match status" value="1"/>
</dbReference>